<name>A0A4Q2UJH2_9BACT</name>
<keyword evidence="2" id="KW-1185">Reference proteome</keyword>
<evidence type="ECO:0000313" key="2">
    <source>
        <dbReference type="Proteomes" id="UP000290407"/>
    </source>
</evidence>
<organism evidence="1 2">
    <name type="scientific">Spirosoma sordidisoli</name>
    <dbReference type="NCBI Taxonomy" id="2502893"/>
    <lineage>
        <taxon>Bacteria</taxon>
        <taxon>Pseudomonadati</taxon>
        <taxon>Bacteroidota</taxon>
        <taxon>Cytophagia</taxon>
        <taxon>Cytophagales</taxon>
        <taxon>Cytophagaceae</taxon>
        <taxon>Spirosoma</taxon>
    </lineage>
</organism>
<protein>
    <recommendedName>
        <fullName evidence="3">Lipoprotein</fullName>
    </recommendedName>
</protein>
<dbReference type="RefSeq" id="WP_077922228.1">
    <property type="nucleotide sequence ID" value="NZ_SBLB01000007.1"/>
</dbReference>
<reference evidence="1 2" key="1">
    <citation type="submission" date="2019-01" db="EMBL/GenBank/DDBJ databases">
        <title>Spirosoma flava sp. nov., a propanil-degrading bacterium isolated from herbicide-contaminated soil.</title>
        <authorList>
            <person name="Zhang L."/>
            <person name="Jiang J.-D."/>
        </authorList>
    </citation>
    <scope>NUCLEOTIDE SEQUENCE [LARGE SCALE GENOMIC DNA]</scope>
    <source>
        <strain evidence="1 2">TY50</strain>
    </source>
</reference>
<dbReference type="EMBL" id="SBLB01000007">
    <property type="protein sequence ID" value="RYC67635.1"/>
    <property type="molecule type" value="Genomic_DNA"/>
</dbReference>
<comment type="caution">
    <text evidence="1">The sequence shown here is derived from an EMBL/GenBank/DDBJ whole genome shotgun (WGS) entry which is preliminary data.</text>
</comment>
<evidence type="ECO:0008006" key="3">
    <source>
        <dbReference type="Google" id="ProtNLM"/>
    </source>
</evidence>
<gene>
    <name evidence="1" type="ORF">EQG79_23295</name>
</gene>
<sequence>MTKQLLFCALLGSLTACQPDTDIQPGTASLAGEIGGRYRTNVFLDPSCVALSSSQLPTVTLLAESDSAVSVLYAYQYPQKGTRRVEGVALSRQADSSVQLRVGNTTLGSVQTERVFTDNGMEKEGKLLRITYQNGATEIPYFAGVKE</sequence>
<evidence type="ECO:0000313" key="1">
    <source>
        <dbReference type="EMBL" id="RYC67635.1"/>
    </source>
</evidence>
<dbReference type="PROSITE" id="PS51257">
    <property type="entry name" value="PROKAR_LIPOPROTEIN"/>
    <property type="match status" value="1"/>
</dbReference>
<accession>A0A4Q2UJH2</accession>
<dbReference type="Proteomes" id="UP000290407">
    <property type="component" value="Unassembled WGS sequence"/>
</dbReference>
<dbReference type="AlphaFoldDB" id="A0A4Q2UJH2"/>
<proteinExistence type="predicted"/>